<dbReference type="InParanoid" id="A0A136IL51"/>
<feature type="region of interest" description="Disordered" evidence="1">
    <location>
        <begin position="1"/>
        <end position="23"/>
    </location>
</feature>
<dbReference type="EMBL" id="KQ964277">
    <property type="protein sequence ID" value="KXJ85673.1"/>
    <property type="molecule type" value="Genomic_DNA"/>
</dbReference>
<accession>A0A136IL51</accession>
<dbReference type="Proteomes" id="UP000070501">
    <property type="component" value="Unassembled WGS sequence"/>
</dbReference>
<evidence type="ECO:0000313" key="2">
    <source>
        <dbReference type="EMBL" id="KXJ85673.1"/>
    </source>
</evidence>
<organism evidence="2 3">
    <name type="scientific">Microdochium bolleyi</name>
    <dbReference type="NCBI Taxonomy" id="196109"/>
    <lineage>
        <taxon>Eukaryota</taxon>
        <taxon>Fungi</taxon>
        <taxon>Dikarya</taxon>
        <taxon>Ascomycota</taxon>
        <taxon>Pezizomycotina</taxon>
        <taxon>Sordariomycetes</taxon>
        <taxon>Xylariomycetidae</taxon>
        <taxon>Xylariales</taxon>
        <taxon>Microdochiaceae</taxon>
        <taxon>Microdochium</taxon>
    </lineage>
</organism>
<evidence type="ECO:0000256" key="1">
    <source>
        <dbReference type="SAM" id="MobiDB-lite"/>
    </source>
</evidence>
<reference evidence="3" key="1">
    <citation type="submission" date="2016-02" db="EMBL/GenBank/DDBJ databases">
        <title>Draft genome sequence of Microdochium bolleyi, a fungal endophyte of beachgrass.</title>
        <authorList>
            <consortium name="DOE Joint Genome Institute"/>
            <person name="David A.S."/>
            <person name="May G."/>
            <person name="Haridas S."/>
            <person name="Lim J."/>
            <person name="Wang M."/>
            <person name="Labutti K."/>
            <person name="Lipzen A."/>
            <person name="Barry K."/>
            <person name="Grigoriev I.V."/>
        </authorList>
    </citation>
    <scope>NUCLEOTIDE SEQUENCE [LARGE SCALE GENOMIC DNA]</scope>
    <source>
        <strain evidence="3">J235TASD1</strain>
    </source>
</reference>
<proteinExistence type="predicted"/>
<dbReference type="AlphaFoldDB" id="A0A136IL51"/>
<protein>
    <submittedName>
        <fullName evidence="2">Uncharacterized protein</fullName>
    </submittedName>
</protein>
<sequence length="185" mass="20386">MDNEEAAPEAQIQVASMLPPHSKSLTKRATLCQDRPRSSSTGKRSLLVELAMRFPGVSNEYEHPCTLIKLEVDIGRDLIEPCPKELSRDKHLSDILQLLRPGFVSKGGLAEADSPESGSAAACRVDPLSVVWSEYLEEYELEEGPLIQDEVTEIYGHVLDDCIPNIILTTACRTSLPRLEVSRSG</sequence>
<gene>
    <name evidence="2" type="ORF">Micbo1qcDRAFT_180628</name>
</gene>
<evidence type="ECO:0000313" key="3">
    <source>
        <dbReference type="Proteomes" id="UP000070501"/>
    </source>
</evidence>
<keyword evidence="3" id="KW-1185">Reference proteome</keyword>
<name>A0A136IL51_9PEZI</name>